<gene>
    <name evidence="7" type="ORF">MAC_06472</name>
</gene>
<dbReference type="InterPro" id="IPR036213">
    <property type="entry name" value="Calpain_III_sf"/>
</dbReference>
<dbReference type="Proteomes" id="UP000002499">
    <property type="component" value="Unassembled WGS sequence"/>
</dbReference>
<proteinExistence type="inferred from homology"/>
<evidence type="ECO:0000313" key="7">
    <source>
        <dbReference type="EMBL" id="EFY87495.1"/>
    </source>
</evidence>
<evidence type="ECO:0000313" key="8">
    <source>
        <dbReference type="Proteomes" id="UP000002499"/>
    </source>
</evidence>
<evidence type="ECO:0000256" key="1">
    <source>
        <dbReference type="ARBA" id="ARBA00010193"/>
    </source>
</evidence>
<dbReference type="SMART" id="SM00720">
    <property type="entry name" value="calpain_III"/>
    <property type="match status" value="1"/>
</dbReference>
<dbReference type="STRING" id="655827.E9E9C4"/>
<dbReference type="InterPro" id="IPR051297">
    <property type="entry name" value="PalB/RIM13"/>
</dbReference>
<dbReference type="AlphaFoldDB" id="E9E9C4"/>
<dbReference type="InterPro" id="IPR022682">
    <property type="entry name" value="Calpain_domain_III"/>
</dbReference>
<dbReference type="InterPro" id="IPR038765">
    <property type="entry name" value="Papain-like_cys_pep_sf"/>
</dbReference>
<dbReference type="Gene3D" id="3.90.70.10">
    <property type="entry name" value="Cysteine proteinases"/>
    <property type="match status" value="1"/>
</dbReference>
<keyword evidence="4" id="KW-0788">Thiol protease</keyword>
<dbReference type="Gene3D" id="2.60.120.380">
    <property type="match status" value="1"/>
</dbReference>
<dbReference type="Pfam" id="PF01067">
    <property type="entry name" value="Calpain_III"/>
    <property type="match status" value="1"/>
</dbReference>
<evidence type="ECO:0000256" key="3">
    <source>
        <dbReference type="ARBA" id="ARBA00022801"/>
    </source>
</evidence>
<dbReference type="InterPro" id="IPR001300">
    <property type="entry name" value="Peptidase_C2_calpain_cat"/>
</dbReference>
<dbReference type="SUPFAM" id="SSF49758">
    <property type="entry name" value="Calpain large subunit, middle domain (domain III)"/>
    <property type="match status" value="1"/>
</dbReference>
<comment type="similarity">
    <text evidence="1">Belongs to the peptidase C2 family. PalB/RIM13 subfamily.</text>
</comment>
<evidence type="ECO:0000256" key="5">
    <source>
        <dbReference type="PROSITE-ProRule" id="PRU00239"/>
    </source>
</evidence>
<dbReference type="GO" id="GO:0006508">
    <property type="term" value="P:proteolysis"/>
    <property type="evidence" value="ECO:0007669"/>
    <property type="project" value="UniProtKB-KW"/>
</dbReference>
<dbReference type="PANTHER" id="PTHR46143">
    <property type="entry name" value="CALPAIN-7"/>
    <property type="match status" value="1"/>
</dbReference>
<keyword evidence="2" id="KW-0645">Protease</keyword>
<keyword evidence="8" id="KW-1185">Reference proteome</keyword>
<dbReference type="InParanoid" id="E9E9C4"/>
<dbReference type="OMA" id="RGPKQYS"/>
<evidence type="ECO:0000256" key="2">
    <source>
        <dbReference type="ARBA" id="ARBA00022670"/>
    </source>
</evidence>
<dbReference type="InterPro" id="IPR022683">
    <property type="entry name" value="Calpain_III"/>
</dbReference>
<reference evidence="7 8" key="1">
    <citation type="journal article" date="2011" name="PLoS Genet.">
        <title>Genome sequencing and comparative transcriptomics of the model entomopathogenic fungi Metarhizium anisopliae and M. acridum.</title>
        <authorList>
            <person name="Gao Q."/>
            <person name="Jin K."/>
            <person name="Ying S.H."/>
            <person name="Zhang Y."/>
            <person name="Xiao G."/>
            <person name="Shang Y."/>
            <person name="Duan Z."/>
            <person name="Hu X."/>
            <person name="Xie X.Q."/>
            <person name="Zhou G."/>
            <person name="Peng G."/>
            <person name="Luo Z."/>
            <person name="Huang W."/>
            <person name="Wang B."/>
            <person name="Fang W."/>
            <person name="Wang S."/>
            <person name="Zhong Y."/>
            <person name="Ma L.J."/>
            <person name="St Leger R.J."/>
            <person name="Zhao G.P."/>
            <person name="Pei Y."/>
            <person name="Feng M.G."/>
            <person name="Xia Y."/>
            <person name="Wang C."/>
        </authorList>
    </citation>
    <scope>NUCLEOTIDE SEQUENCE [LARGE SCALE GENOMIC DNA]</scope>
    <source>
        <strain evidence="7 8">CQMa 102</strain>
    </source>
</reference>
<evidence type="ECO:0000256" key="4">
    <source>
        <dbReference type="ARBA" id="ARBA00022807"/>
    </source>
</evidence>
<comment type="caution">
    <text evidence="5">Lacks conserved residue(s) required for the propagation of feature annotation.</text>
</comment>
<dbReference type="OrthoDB" id="167576at2759"/>
<dbReference type="PANTHER" id="PTHR46143:SF1">
    <property type="entry name" value="CALPAIN-7"/>
    <property type="match status" value="1"/>
</dbReference>
<accession>E9E9C4</accession>
<dbReference type="Pfam" id="PF25435">
    <property type="entry name" value="PalB_C"/>
    <property type="match status" value="1"/>
</dbReference>
<keyword evidence="3" id="KW-0378">Hydrolase</keyword>
<name>E9E9C4_METAQ</name>
<evidence type="ECO:0000259" key="6">
    <source>
        <dbReference type="PROSITE" id="PS50203"/>
    </source>
</evidence>
<protein>
    <submittedName>
        <fullName evidence="7">Calpain-7</fullName>
    </submittedName>
</protein>
<sequence>MERRAQAAESLATGAAGKDALNNAIKAAELYMRAAGEAGSQPDAVRFRRKCREMITYAEKLKAALGGGAKPAELPATRPSLSESTSASILRLGSKLHGNDFPIWQEGPGIDEFELLPGQDPFTEDIDLENIWERIQAAHKSGDVVITLGTGRISAEEEEVMGLIGEHDYAVENLDTSGSSRRLLIKNPWCDAPSMTALGWLGSASSTLIKPPNTGLSTERLAHDPNSSSRLWVAFEDVAQHFESMYLNWNPALFACRKDHHFSWELPAKVYGASLSRNPQFSVTSPSAGTIWVLVSRHFVDAELDIARERRDSMAAAARQLGFMSISVFENDGKKLQICGGEIYRGPPLEVGEALESMSHFTEQLGAWTRRTAGGNASCGTFFQNPQYRLSVKSSSPLSILLCADANDIHVHVDLIWAQGRRVTAVRVKDLVASSGEYRRGCAVADIAMLEPGVYTLVCSTFEASQLGNFSVRVASMVPTTIAPIPADGAGSLLTKLPHVHLAEGDERFRLPVNVSWLTRASVSLHSSATSQLGSKMQPPSSQMVRVSVVHGWGPEQVTIAVSGDNEFQDPRSTIRTPQFDMEPKRIRKDGLWMLIESIGSHGVALTIDGEILSDSPVRIGSWESV</sequence>
<dbReference type="SMART" id="SM00230">
    <property type="entry name" value="CysPc"/>
    <property type="match status" value="1"/>
</dbReference>
<dbReference type="PROSITE" id="PS50203">
    <property type="entry name" value="CALPAIN_CAT"/>
    <property type="match status" value="1"/>
</dbReference>
<dbReference type="EMBL" id="GL698526">
    <property type="protein sequence ID" value="EFY87495.1"/>
    <property type="molecule type" value="Genomic_DNA"/>
</dbReference>
<dbReference type="HOGENOM" id="CLU_006770_1_1_1"/>
<dbReference type="eggNOG" id="KOG0045">
    <property type="taxonomic scope" value="Eukaryota"/>
</dbReference>
<organism evidence="8">
    <name type="scientific">Metarhizium acridum (strain CQMa 102)</name>
    <dbReference type="NCBI Taxonomy" id="655827"/>
    <lineage>
        <taxon>Eukaryota</taxon>
        <taxon>Fungi</taxon>
        <taxon>Dikarya</taxon>
        <taxon>Ascomycota</taxon>
        <taxon>Pezizomycotina</taxon>
        <taxon>Sordariomycetes</taxon>
        <taxon>Hypocreomycetidae</taxon>
        <taxon>Hypocreales</taxon>
        <taxon>Clavicipitaceae</taxon>
        <taxon>Metarhizium</taxon>
    </lineage>
</organism>
<dbReference type="SUPFAM" id="SSF54001">
    <property type="entry name" value="Cysteine proteinases"/>
    <property type="match status" value="1"/>
</dbReference>
<feature type="domain" description="Calpain catalytic" evidence="6">
    <location>
        <begin position="86"/>
        <end position="251"/>
    </location>
</feature>
<dbReference type="GO" id="GO:0004198">
    <property type="term" value="F:calcium-dependent cysteine-type endopeptidase activity"/>
    <property type="evidence" value="ECO:0007669"/>
    <property type="project" value="InterPro"/>
</dbReference>